<comment type="caution">
    <text evidence="1">The sequence shown here is derived from an EMBL/GenBank/DDBJ whole genome shotgun (WGS) entry which is preliminary data.</text>
</comment>
<dbReference type="Proteomes" id="UP001430637">
    <property type="component" value="Unassembled WGS sequence"/>
</dbReference>
<reference evidence="1" key="1">
    <citation type="submission" date="2021-10" db="EMBL/GenBank/DDBJ databases">
        <title>Anaerobic single-cell dispensing facilitates the cultivation of human gut bacteria.</title>
        <authorList>
            <person name="Afrizal A."/>
        </authorList>
    </citation>
    <scope>NUCLEOTIDE SEQUENCE</scope>
    <source>
        <strain evidence="1">CLA-AA-H233</strain>
    </source>
</reference>
<evidence type="ECO:0000313" key="2">
    <source>
        <dbReference type="Proteomes" id="UP001430637"/>
    </source>
</evidence>
<keyword evidence="2" id="KW-1185">Reference proteome</keyword>
<proteinExistence type="predicted"/>
<dbReference type="SUPFAM" id="SSF52266">
    <property type="entry name" value="SGNH hydrolase"/>
    <property type="match status" value="1"/>
</dbReference>
<sequence length="121" mass="13925">MKNNSINEEEYRTVITDGLSLMRSCFDGPIVFIYHPTTKIQTDGTLKLIRSQTLEIFKEECEHVGIDFIDTGDAFLEHYNKYHELPYGFANTTPGNGHLNEVGHKIMADVIIDYLEEVERK</sequence>
<name>A0ABS8F8H4_9FIRM</name>
<gene>
    <name evidence="1" type="ORF">LKD23_06865</name>
</gene>
<dbReference type="Gene3D" id="3.40.50.1110">
    <property type="entry name" value="SGNH hydrolase"/>
    <property type="match status" value="1"/>
</dbReference>
<protein>
    <recommendedName>
        <fullName evidence="3">SGNH hydrolase-type esterase domain-containing protein</fullName>
    </recommendedName>
</protein>
<organism evidence="1 2">
    <name type="scientific">Faecalibacterium butyricigenerans</name>
    <dbReference type="NCBI Taxonomy" id="1851427"/>
    <lineage>
        <taxon>Bacteria</taxon>
        <taxon>Bacillati</taxon>
        <taxon>Bacillota</taxon>
        <taxon>Clostridia</taxon>
        <taxon>Eubacteriales</taxon>
        <taxon>Oscillospiraceae</taxon>
        <taxon>Faecalibacterium</taxon>
    </lineage>
</organism>
<evidence type="ECO:0008006" key="3">
    <source>
        <dbReference type="Google" id="ProtNLM"/>
    </source>
</evidence>
<evidence type="ECO:0000313" key="1">
    <source>
        <dbReference type="EMBL" id="MCC2199476.1"/>
    </source>
</evidence>
<dbReference type="EMBL" id="JAJEQL010000013">
    <property type="protein sequence ID" value="MCC2199476.1"/>
    <property type="molecule type" value="Genomic_DNA"/>
</dbReference>
<dbReference type="InterPro" id="IPR036514">
    <property type="entry name" value="SGNH_hydro_sf"/>
</dbReference>
<accession>A0ABS8F8H4</accession>
<dbReference type="RefSeq" id="WP_227620999.1">
    <property type="nucleotide sequence ID" value="NZ_JAJEQL010000013.1"/>
</dbReference>